<sequence>MEFTELDACPLPPGDLSFWTPRAATAAWRDDRRTPPLAHARHVHGAAAAGRSLVDPAWVGLAFRLGPVAPSAVGAALTAWLRAHEHLRSRLVPGERERTRLVLPARALSLQRGYIGRFADPSAMRRQIEACFDRATRPLDWPQVAFATVESAEGVLVLLAADHGVVDGTTLAMTGGEVRGLLAHPAPVARGPGYIDFGVYERRLVDTAVRPALDPGRWHDLLAAGGGAPPGFPLPLGPSAAASQQSLYRWLLDAPAAARFAAAARAAGGSTAAGLLACLALAARGTAGTPVLRTVTLTDARPTPWRDATGWFVGLHPVAVPVPPEAGFPAVVAAAAAELRDRAPGPGSSAAHLTEFLGREVPLRFVVSFLDVRRVPGTPPRPEDRMLRSRVHAPQEVYLWFTRSERGVHLSARFPGNPTARASLGRFMKSTARLAARIADHGTTGAALATV</sequence>
<dbReference type="Proteomes" id="UP000772196">
    <property type="component" value="Unassembled WGS sequence"/>
</dbReference>
<dbReference type="InterPro" id="IPR023213">
    <property type="entry name" value="CAT-like_dom_sf"/>
</dbReference>
<protein>
    <recommendedName>
        <fullName evidence="3">Condensation domain-containing protein</fullName>
    </recommendedName>
</protein>
<evidence type="ECO:0000313" key="2">
    <source>
        <dbReference type="Proteomes" id="UP000772196"/>
    </source>
</evidence>
<evidence type="ECO:0008006" key="3">
    <source>
        <dbReference type="Google" id="ProtNLM"/>
    </source>
</evidence>
<keyword evidence="2" id="KW-1185">Reference proteome</keyword>
<dbReference type="RefSeq" id="WP_168538914.1">
    <property type="nucleotide sequence ID" value="NZ_JAAWWP010000006.1"/>
</dbReference>
<comment type="caution">
    <text evidence="1">The sequence shown here is derived from an EMBL/GenBank/DDBJ whole genome shotgun (WGS) entry which is preliminary data.</text>
</comment>
<proteinExistence type="predicted"/>
<dbReference type="Gene3D" id="3.30.559.10">
    <property type="entry name" value="Chloramphenicol acetyltransferase-like domain"/>
    <property type="match status" value="1"/>
</dbReference>
<organism evidence="1 2">
    <name type="scientific">Streptomyces physcomitrii</name>
    <dbReference type="NCBI Taxonomy" id="2724184"/>
    <lineage>
        <taxon>Bacteria</taxon>
        <taxon>Bacillati</taxon>
        <taxon>Actinomycetota</taxon>
        <taxon>Actinomycetes</taxon>
        <taxon>Kitasatosporales</taxon>
        <taxon>Streptomycetaceae</taxon>
        <taxon>Streptomyces</taxon>
    </lineage>
</organism>
<evidence type="ECO:0000313" key="1">
    <source>
        <dbReference type="EMBL" id="NKI42085.1"/>
    </source>
</evidence>
<dbReference type="EMBL" id="JAAWWP010000006">
    <property type="protein sequence ID" value="NKI42085.1"/>
    <property type="molecule type" value="Genomic_DNA"/>
</dbReference>
<gene>
    <name evidence="1" type="ORF">HFV08_12685</name>
</gene>
<name>A0ABX1H451_9ACTN</name>
<dbReference type="Gene3D" id="3.30.559.30">
    <property type="entry name" value="Nonribosomal peptide synthetase, condensation domain"/>
    <property type="match status" value="1"/>
</dbReference>
<dbReference type="SUPFAM" id="SSF52777">
    <property type="entry name" value="CoA-dependent acyltransferases"/>
    <property type="match status" value="2"/>
</dbReference>
<accession>A0ABX1H451</accession>
<reference evidence="1 2" key="1">
    <citation type="submission" date="2020-04" db="EMBL/GenBank/DDBJ databases">
        <title>Phylogenetic Diversity and Antibacterial Activity against Ralstonia solanacearum of Endophytic Actinomycete Isolated from Moss.</title>
        <authorList>
            <person name="Zhuang X."/>
        </authorList>
    </citation>
    <scope>NUCLEOTIDE SEQUENCE [LARGE SCALE GENOMIC DNA]</scope>
    <source>
        <strain evidence="1 2">LD120</strain>
    </source>
</reference>